<dbReference type="SUPFAM" id="SSF56935">
    <property type="entry name" value="Porins"/>
    <property type="match status" value="1"/>
</dbReference>
<evidence type="ECO:0000256" key="2">
    <source>
        <dbReference type="ARBA" id="ARBA00023136"/>
    </source>
</evidence>
<dbReference type="Pfam" id="PF13715">
    <property type="entry name" value="CarbopepD_reg_2"/>
    <property type="match status" value="1"/>
</dbReference>
<feature type="signal peptide" evidence="4">
    <location>
        <begin position="1"/>
        <end position="19"/>
    </location>
</feature>
<name>A0A4Q1DAR1_9BACT</name>
<dbReference type="SUPFAM" id="SSF49464">
    <property type="entry name" value="Carboxypeptidase regulatory domain-like"/>
    <property type="match status" value="1"/>
</dbReference>
<dbReference type="InterPro" id="IPR036942">
    <property type="entry name" value="Beta-barrel_TonB_sf"/>
</dbReference>
<dbReference type="InterPro" id="IPR041700">
    <property type="entry name" value="OMP_b-brl_3"/>
</dbReference>
<gene>
    <name evidence="6" type="ORF">ESB13_03330</name>
</gene>
<dbReference type="InterPro" id="IPR008969">
    <property type="entry name" value="CarboxyPept-like_regulatory"/>
</dbReference>
<dbReference type="PANTHER" id="PTHR40980">
    <property type="entry name" value="PLUG DOMAIN-CONTAINING PROTEIN"/>
    <property type="match status" value="1"/>
</dbReference>
<dbReference type="Gene3D" id="2.40.170.20">
    <property type="entry name" value="TonB-dependent receptor, beta-barrel domain"/>
    <property type="match status" value="1"/>
</dbReference>
<keyword evidence="4" id="KW-0732">Signal</keyword>
<dbReference type="Gene3D" id="2.60.40.1120">
    <property type="entry name" value="Carboxypeptidase-like, regulatory domain"/>
    <property type="match status" value="1"/>
</dbReference>
<dbReference type="RefSeq" id="WP_129001606.1">
    <property type="nucleotide sequence ID" value="NZ_SDHZ01000001.1"/>
</dbReference>
<dbReference type="InterPro" id="IPR037066">
    <property type="entry name" value="Plug_dom_sf"/>
</dbReference>
<dbReference type="Proteomes" id="UP000290545">
    <property type="component" value="Unassembled WGS sequence"/>
</dbReference>
<comment type="subcellular location">
    <subcellularLocation>
        <location evidence="1">Cell outer membrane</location>
    </subcellularLocation>
</comment>
<accession>A0A4Q1DAR1</accession>
<keyword evidence="3" id="KW-0998">Cell outer membrane</keyword>
<keyword evidence="2" id="KW-0472">Membrane</keyword>
<dbReference type="GO" id="GO:0009279">
    <property type="term" value="C:cell outer membrane"/>
    <property type="evidence" value="ECO:0007669"/>
    <property type="project" value="UniProtKB-SubCell"/>
</dbReference>
<dbReference type="EMBL" id="SDHZ01000001">
    <property type="protein sequence ID" value="RXK85855.1"/>
    <property type="molecule type" value="Genomic_DNA"/>
</dbReference>
<evidence type="ECO:0000313" key="6">
    <source>
        <dbReference type="EMBL" id="RXK85855.1"/>
    </source>
</evidence>
<dbReference type="OrthoDB" id="905812at2"/>
<evidence type="ECO:0000313" key="7">
    <source>
        <dbReference type="Proteomes" id="UP000290545"/>
    </source>
</evidence>
<feature type="domain" description="Outer membrane protein beta-barrel" evidence="5">
    <location>
        <begin position="375"/>
        <end position="767"/>
    </location>
</feature>
<dbReference type="Gene3D" id="2.170.130.10">
    <property type="entry name" value="TonB-dependent receptor, plug domain"/>
    <property type="match status" value="1"/>
</dbReference>
<keyword evidence="7" id="KW-1185">Reference proteome</keyword>
<reference evidence="6 7" key="1">
    <citation type="submission" date="2019-01" db="EMBL/GenBank/DDBJ databases">
        <title>Filimonas sp. strain TTM-71.</title>
        <authorList>
            <person name="Chen W.-M."/>
        </authorList>
    </citation>
    <scope>NUCLEOTIDE SEQUENCE [LARGE SCALE GENOMIC DNA]</scope>
    <source>
        <strain evidence="6 7">TTM-71</strain>
    </source>
</reference>
<comment type="caution">
    <text evidence="6">The sequence shown here is derived from an EMBL/GenBank/DDBJ whole genome shotgun (WGS) entry which is preliminary data.</text>
</comment>
<organism evidence="6 7">
    <name type="scientific">Filimonas effusa</name>
    <dbReference type="NCBI Taxonomy" id="2508721"/>
    <lineage>
        <taxon>Bacteria</taxon>
        <taxon>Pseudomonadati</taxon>
        <taxon>Bacteroidota</taxon>
        <taxon>Chitinophagia</taxon>
        <taxon>Chitinophagales</taxon>
        <taxon>Chitinophagaceae</taxon>
        <taxon>Filimonas</taxon>
    </lineage>
</organism>
<keyword evidence="6" id="KW-0675">Receptor</keyword>
<sequence length="792" mass="90865">MLKLLISLLPVFILTPAICQVSVSGIITDSSQKKLSYATIILTNKNNTYSAITDSLGFFDIKDISKGQYSLECSLVNYQKESMEINLQKDTTVSLQLIQLVRQLKDVVVSSNGRLLERYADRYIFNPENLINLQGKKTTDLLALSPGTMIKDGSLSMPARDGVKVFINNIEVFLSGKELMNYLNTIPPEQIKSIEIIPIPSSLYDAAGNVGVINIITKKNIQPGIKGGIRSDFHQTSYPGLNQSVYLNYRAKSFNIYSNLGGYYLPYKNITKSTYSYPASGTYNYNPRKQSNSCLSSNIIADYSIKKGTNAGLQYIGDFISNERTKDLENRMDFISDNQKKDSSIFTDGITTEKGNQHNLSLYFDRTYNTNNHTRIEVSLLRNTSDNKRPFSSQAQSYQAVSPKEFYQSTGFQNNNIYTGKIDQEGVTYGFRWSAGIKASFINNKSGSSFYNAIGETYHIDSSLSNTFVYKERIQAIYASISKQVKDFSFKLGLRTEFTQTRGTSYAAPQTNNNNYTNLFPTFFSSYQFKNQNSIFLSYGKRIDRPQFDYLDPFKWYINKYSYAEGNPFLRPAFSHSVEIGYSLYNNWNFKIYYSKKENGFGRIVLLNKDSLNSQRQYVENYLDYYTSGINIYKYINAADWLESILQIDLSYQKYGSINPSFREESGWSGDISSYNSIYFGKSQQIKASLNIQETLPGIYNYRRRENSLSLDFGLSYAPASKRFELGMYITDILKTSAPKFWYTVNNVQQVYRNYYDNRRLEINFIYRFGNRYIKIDNERESANEAEKARIK</sequence>
<evidence type="ECO:0000256" key="3">
    <source>
        <dbReference type="ARBA" id="ARBA00023237"/>
    </source>
</evidence>
<feature type="chain" id="PRO_5020696034" evidence="4">
    <location>
        <begin position="20"/>
        <end position="792"/>
    </location>
</feature>
<dbReference type="Pfam" id="PF14905">
    <property type="entry name" value="OMP_b-brl_3"/>
    <property type="match status" value="1"/>
</dbReference>
<evidence type="ECO:0000259" key="5">
    <source>
        <dbReference type="Pfam" id="PF14905"/>
    </source>
</evidence>
<protein>
    <submittedName>
        <fullName evidence="6">TonB-dependent receptor</fullName>
    </submittedName>
</protein>
<proteinExistence type="predicted"/>
<dbReference type="PANTHER" id="PTHR40980:SF4">
    <property type="entry name" value="TONB-DEPENDENT RECEPTOR-LIKE BETA-BARREL DOMAIN-CONTAINING PROTEIN"/>
    <property type="match status" value="1"/>
</dbReference>
<dbReference type="AlphaFoldDB" id="A0A4Q1DAR1"/>
<evidence type="ECO:0000256" key="4">
    <source>
        <dbReference type="SAM" id="SignalP"/>
    </source>
</evidence>
<evidence type="ECO:0000256" key="1">
    <source>
        <dbReference type="ARBA" id="ARBA00004442"/>
    </source>
</evidence>